<keyword evidence="5 8" id="KW-0472">Membrane</keyword>
<proteinExistence type="inferred from homology"/>
<dbReference type="RefSeq" id="XP_026680347.1">
    <property type="nucleotide sequence ID" value="XM_026824546.1"/>
</dbReference>
<dbReference type="GO" id="GO:0008049">
    <property type="term" value="P:male courtship behavior"/>
    <property type="evidence" value="ECO:0007669"/>
    <property type="project" value="TreeGrafter"/>
</dbReference>
<evidence type="ECO:0000256" key="3">
    <source>
        <dbReference type="ARBA" id="ARBA00022692"/>
    </source>
</evidence>
<keyword evidence="4 8" id="KW-1133">Transmembrane helix</keyword>
<feature type="transmembrane region" description="Helical" evidence="8">
    <location>
        <begin position="195"/>
        <end position="221"/>
    </location>
</feature>
<comment type="function">
    <text evidence="8">Gustatory receptor which mediates acceptance or avoidance behavior, depending on its substrates.</text>
</comment>
<dbReference type="KEGG" id="dci:113467977"/>
<sequence length="330" mass="37239">MTATNLIVYICLAASTRILFPYATLQVIGFFVPLINVDVILILLVSKISTLKSRFETLNTVINRVATANDRNENKTVNSVERHRFHRLGSAGAKLINVMRLGRVIPEKFNEISNADGKSINDNGIVRPDTTVQNEGSQGSVDKANKDVKDVMGNDNKDARPNDRIILETLENVVKIHFDICELCTDVNNRYSYQILATLCIHFLSLCSAIYSCIALGITASKVGLGLVELQKIIYYTSWLVATFFWISLITKTSHDTMAQSKEAKRLIHNYVIQDTFPDIEQELDLLVRHLEKHTVQFTAHGFFLVDYKIFCMMIGTAATYWMVLVQLEV</sequence>
<dbReference type="GeneID" id="113467977"/>
<evidence type="ECO:0000313" key="9">
    <source>
        <dbReference type="Proteomes" id="UP000079169"/>
    </source>
</evidence>
<dbReference type="GO" id="GO:0030425">
    <property type="term" value="C:dendrite"/>
    <property type="evidence" value="ECO:0007669"/>
    <property type="project" value="TreeGrafter"/>
</dbReference>
<evidence type="ECO:0000256" key="8">
    <source>
        <dbReference type="RuleBase" id="RU363108"/>
    </source>
</evidence>
<evidence type="ECO:0000256" key="4">
    <source>
        <dbReference type="ARBA" id="ARBA00022989"/>
    </source>
</evidence>
<dbReference type="PaxDb" id="121845-A0A3Q0IVR1"/>
<dbReference type="AlphaFoldDB" id="A0A3Q0IVR1"/>
<evidence type="ECO:0000256" key="7">
    <source>
        <dbReference type="ARBA" id="ARBA00023224"/>
    </source>
</evidence>
<keyword evidence="3 8" id="KW-0812">Transmembrane</keyword>
<dbReference type="GO" id="GO:0043025">
    <property type="term" value="C:neuronal cell body"/>
    <property type="evidence" value="ECO:0007669"/>
    <property type="project" value="TreeGrafter"/>
</dbReference>
<dbReference type="GO" id="GO:0007165">
    <property type="term" value="P:signal transduction"/>
    <property type="evidence" value="ECO:0007669"/>
    <property type="project" value="UniProtKB-KW"/>
</dbReference>
<dbReference type="Proteomes" id="UP000079169">
    <property type="component" value="Unplaced"/>
</dbReference>
<evidence type="ECO:0000256" key="2">
    <source>
        <dbReference type="ARBA" id="ARBA00022475"/>
    </source>
</evidence>
<protein>
    <recommendedName>
        <fullName evidence="8">Gustatory receptor</fullName>
    </recommendedName>
</protein>
<accession>A0A3Q0IVR1</accession>
<name>A0A3Q0IVR1_DIACI</name>
<feature type="transmembrane region" description="Helical" evidence="8">
    <location>
        <begin position="303"/>
        <end position="324"/>
    </location>
</feature>
<comment type="caution">
    <text evidence="8">Lacks conserved residue(s) required for the propagation of feature annotation.</text>
</comment>
<comment type="similarity">
    <text evidence="8">Belongs to the insect chemoreceptor superfamily. Gustatory receptor (GR) family.</text>
</comment>
<gene>
    <name evidence="10" type="primary">LOC113467977</name>
</gene>
<feature type="transmembrane region" description="Helical" evidence="8">
    <location>
        <begin position="233"/>
        <end position="251"/>
    </location>
</feature>
<dbReference type="GO" id="GO:0005886">
    <property type="term" value="C:plasma membrane"/>
    <property type="evidence" value="ECO:0007669"/>
    <property type="project" value="UniProtKB-SubCell"/>
</dbReference>
<dbReference type="InterPro" id="IPR013604">
    <property type="entry name" value="7TM_chemorcpt"/>
</dbReference>
<organism evidence="9 10">
    <name type="scientific">Diaphorina citri</name>
    <name type="common">Asian citrus psyllid</name>
    <dbReference type="NCBI Taxonomy" id="121845"/>
    <lineage>
        <taxon>Eukaryota</taxon>
        <taxon>Metazoa</taxon>
        <taxon>Ecdysozoa</taxon>
        <taxon>Arthropoda</taxon>
        <taxon>Hexapoda</taxon>
        <taxon>Insecta</taxon>
        <taxon>Pterygota</taxon>
        <taxon>Neoptera</taxon>
        <taxon>Paraneoptera</taxon>
        <taxon>Hemiptera</taxon>
        <taxon>Sternorrhyncha</taxon>
        <taxon>Psylloidea</taxon>
        <taxon>Psyllidae</taxon>
        <taxon>Diaphorininae</taxon>
        <taxon>Diaphorina</taxon>
    </lineage>
</organism>
<evidence type="ECO:0000256" key="5">
    <source>
        <dbReference type="ARBA" id="ARBA00023136"/>
    </source>
</evidence>
<dbReference type="PANTHER" id="PTHR21143:SF133">
    <property type="entry name" value="GUSTATORY AND PHEROMONE RECEPTOR 32A-RELATED"/>
    <property type="match status" value="1"/>
</dbReference>
<keyword evidence="2 8" id="KW-1003">Cell membrane</keyword>
<evidence type="ECO:0000313" key="10">
    <source>
        <dbReference type="RefSeq" id="XP_026680347.1"/>
    </source>
</evidence>
<evidence type="ECO:0000256" key="1">
    <source>
        <dbReference type="ARBA" id="ARBA00004651"/>
    </source>
</evidence>
<reference evidence="10" key="1">
    <citation type="submission" date="2025-08" db="UniProtKB">
        <authorList>
            <consortium name="RefSeq"/>
        </authorList>
    </citation>
    <scope>IDENTIFICATION</scope>
</reference>
<evidence type="ECO:0000256" key="6">
    <source>
        <dbReference type="ARBA" id="ARBA00023170"/>
    </source>
</evidence>
<keyword evidence="6 8" id="KW-0675">Receptor</keyword>
<comment type="subcellular location">
    <subcellularLocation>
        <location evidence="1 8">Cell membrane</location>
        <topology evidence="1 8">Multi-pass membrane protein</topology>
    </subcellularLocation>
</comment>
<dbReference type="GO" id="GO:0007635">
    <property type="term" value="P:chemosensory behavior"/>
    <property type="evidence" value="ECO:0007669"/>
    <property type="project" value="TreeGrafter"/>
</dbReference>
<dbReference type="PANTHER" id="PTHR21143">
    <property type="entry name" value="INVERTEBRATE GUSTATORY RECEPTOR"/>
    <property type="match status" value="1"/>
</dbReference>
<dbReference type="GO" id="GO:0050909">
    <property type="term" value="P:sensory perception of taste"/>
    <property type="evidence" value="ECO:0007669"/>
    <property type="project" value="InterPro"/>
</dbReference>
<keyword evidence="9" id="KW-1185">Reference proteome</keyword>
<dbReference type="Pfam" id="PF08395">
    <property type="entry name" value="7tm_7"/>
    <property type="match status" value="1"/>
</dbReference>
<dbReference type="GO" id="GO:0030424">
    <property type="term" value="C:axon"/>
    <property type="evidence" value="ECO:0007669"/>
    <property type="project" value="TreeGrafter"/>
</dbReference>
<keyword evidence="7 8" id="KW-0807">Transducer</keyword>
<feature type="transmembrane region" description="Helical" evidence="8">
    <location>
        <begin position="20"/>
        <end position="45"/>
    </location>
</feature>